<evidence type="ECO:0000256" key="6">
    <source>
        <dbReference type="ARBA" id="ARBA00022967"/>
    </source>
</evidence>
<evidence type="ECO:0000256" key="3">
    <source>
        <dbReference type="ARBA" id="ARBA00022475"/>
    </source>
</evidence>
<organism evidence="12 13">
    <name type="scientific">Knoellia aerolata DSM 18566</name>
    <dbReference type="NCBI Taxonomy" id="1385519"/>
    <lineage>
        <taxon>Bacteria</taxon>
        <taxon>Bacillati</taxon>
        <taxon>Actinomycetota</taxon>
        <taxon>Actinomycetes</taxon>
        <taxon>Micrococcales</taxon>
        <taxon>Intrasporangiaceae</taxon>
        <taxon>Knoellia</taxon>
    </lineage>
</organism>
<name>A0A0A0JXE5_9MICO</name>
<sequence>MAVRDLTKTFESRSGTVTALDRVSLTVPRGEIHGIVGRSGAGKSTLIRCLTGLERPTSGEVVVAGEDITVLRGDQLRAARRRFGVVYQHANLLDSRTAADNVALPLEIAGWEKARIDARVTELLDLVGLSDRARNHPGQLSGGQQQRVGIARALAADPEILLCDEPTSALDAATTGSILGLLRELRDRLGITVVIITHEPSVVREVCDAVTLLGDGAVIEQGRLGALISDPSNRLHRELIPLVEPAADGLTRLQVALGHPDATVGTIDGILALLRREGIESDVAAATVETIAGRRVGRLLVELADPSQVASAHKVLDGANLHPEVAA</sequence>
<evidence type="ECO:0000256" key="5">
    <source>
        <dbReference type="ARBA" id="ARBA00022840"/>
    </source>
</evidence>
<dbReference type="PANTHER" id="PTHR43166:SF30">
    <property type="entry name" value="METHIONINE IMPORT ATP-BINDING PROTEIN METN"/>
    <property type="match status" value="1"/>
</dbReference>
<proteinExistence type="inferred from homology"/>
<accession>A0A0A0JXE5</accession>
<evidence type="ECO:0000313" key="13">
    <source>
        <dbReference type="Proteomes" id="UP000030013"/>
    </source>
</evidence>
<keyword evidence="7" id="KW-0029">Amino-acid transport</keyword>
<evidence type="ECO:0000259" key="11">
    <source>
        <dbReference type="PROSITE" id="PS50893"/>
    </source>
</evidence>
<evidence type="ECO:0000256" key="2">
    <source>
        <dbReference type="ARBA" id="ARBA00022448"/>
    </source>
</evidence>
<dbReference type="GO" id="GO:0016887">
    <property type="term" value="F:ATP hydrolysis activity"/>
    <property type="evidence" value="ECO:0007669"/>
    <property type="project" value="InterPro"/>
</dbReference>
<evidence type="ECO:0000256" key="4">
    <source>
        <dbReference type="ARBA" id="ARBA00022741"/>
    </source>
</evidence>
<keyword evidence="2" id="KW-0813">Transport</keyword>
<feature type="domain" description="ABC transporter" evidence="11">
    <location>
        <begin position="1"/>
        <end position="240"/>
    </location>
</feature>
<dbReference type="Gene3D" id="3.40.50.300">
    <property type="entry name" value="P-loop containing nucleotide triphosphate hydrolases"/>
    <property type="match status" value="1"/>
</dbReference>
<comment type="function">
    <text evidence="9">Part of the ABC transporter FtsEX involved in cellular division. Has ATPase activity.</text>
</comment>
<dbReference type="InterPro" id="IPR018449">
    <property type="entry name" value="NIL_domain"/>
</dbReference>
<evidence type="ECO:0000256" key="9">
    <source>
        <dbReference type="ARBA" id="ARBA00054718"/>
    </source>
</evidence>
<keyword evidence="3" id="KW-1003">Cell membrane</keyword>
<dbReference type="GO" id="GO:0005886">
    <property type="term" value="C:plasma membrane"/>
    <property type="evidence" value="ECO:0007669"/>
    <property type="project" value="UniProtKB-ARBA"/>
</dbReference>
<dbReference type="SMART" id="SM00382">
    <property type="entry name" value="AAA"/>
    <property type="match status" value="1"/>
</dbReference>
<protein>
    <submittedName>
        <fullName evidence="12">Metal ABC transporter ATPase</fullName>
    </submittedName>
</protein>
<dbReference type="PROSITE" id="PS50893">
    <property type="entry name" value="ABC_TRANSPORTER_2"/>
    <property type="match status" value="1"/>
</dbReference>
<dbReference type="AlphaFoldDB" id="A0A0A0JXE5"/>
<dbReference type="GO" id="GO:0006865">
    <property type="term" value="P:amino acid transport"/>
    <property type="evidence" value="ECO:0007669"/>
    <property type="project" value="UniProtKB-KW"/>
</dbReference>
<comment type="subunit">
    <text evidence="10">Homodimer. Forms a membrane-associated complex with FtsX.</text>
</comment>
<keyword evidence="6" id="KW-1278">Translocase</keyword>
<keyword evidence="4" id="KW-0547">Nucleotide-binding</keyword>
<gene>
    <name evidence="12" type="ORF">N801_12370</name>
</gene>
<dbReference type="GO" id="GO:0005524">
    <property type="term" value="F:ATP binding"/>
    <property type="evidence" value="ECO:0007669"/>
    <property type="project" value="UniProtKB-KW"/>
</dbReference>
<dbReference type="InterPro" id="IPR017871">
    <property type="entry name" value="ABC_transporter-like_CS"/>
</dbReference>
<dbReference type="PROSITE" id="PS00211">
    <property type="entry name" value="ABC_TRANSPORTER_1"/>
    <property type="match status" value="1"/>
</dbReference>
<dbReference type="InterPro" id="IPR041701">
    <property type="entry name" value="MetN_ABC"/>
</dbReference>
<dbReference type="Proteomes" id="UP000030013">
    <property type="component" value="Unassembled WGS sequence"/>
</dbReference>
<dbReference type="InterPro" id="IPR003439">
    <property type="entry name" value="ABC_transporter-like_ATP-bd"/>
</dbReference>
<evidence type="ECO:0000256" key="1">
    <source>
        <dbReference type="ARBA" id="ARBA00005417"/>
    </source>
</evidence>
<dbReference type="STRING" id="1385519.N801_12370"/>
<evidence type="ECO:0000256" key="8">
    <source>
        <dbReference type="ARBA" id="ARBA00023136"/>
    </source>
</evidence>
<keyword evidence="13" id="KW-1185">Reference proteome</keyword>
<evidence type="ECO:0000313" key="12">
    <source>
        <dbReference type="EMBL" id="KGN40742.1"/>
    </source>
</evidence>
<evidence type="ECO:0000256" key="7">
    <source>
        <dbReference type="ARBA" id="ARBA00022970"/>
    </source>
</evidence>
<evidence type="ECO:0000256" key="10">
    <source>
        <dbReference type="ARBA" id="ARBA00063837"/>
    </source>
</evidence>
<dbReference type="Pfam" id="PF00005">
    <property type="entry name" value="ABC_tran"/>
    <property type="match status" value="1"/>
</dbReference>
<reference evidence="12 13" key="1">
    <citation type="submission" date="2013-08" db="EMBL/GenBank/DDBJ databases">
        <title>The genome sequence of Knoellia aerolata.</title>
        <authorList>
            <person name="Zhu W."/>
            <person name="Wang G."/>
        </authorList>
    </citation>
    <scope>NUCLEOTIDE SEQUENCE [LARGE SCALE GENOMIC DNA]</scope>
    <source>
        <strain evidence="12 13">DSM 18566</strain>
    </source>
</reference>
<keyword evidence="8" id="KW-0472">Membrane</keyword>
<dbReference type="Pfam" id="PF09383">
    <property type="entry name" value="NIL"/>
    <property type="match status" value="1"/>
</dbReference>
<dbReference type="EMBL" id="AVPL01000032">
    <property type="protein sequence ID" value="KGN40742.1"/>
    <property type="molecule type" value="Genomic_DNA"/>
</dbReference>
<dbReference type="eggNOG" id="COG1135">
    <property type="taxonomic scope" value="Bacteria"/>
</dbReference>
<dbReference type="CDD" id="cd03258">
    <property type="entry name" value="ABC_MetN_methionine_transporter"/>
    <property type="match status" value="1"/>
</dbReference>
<dbReference type="InterPro" id="IPR050086">
    <property type="entry name" value="MetN_ABC_transporter-like"/>
</dbReference>
<comment type="similarity">
    <text evidence="1">Belongs to the ABC transporter superfamily.</text>
</comment>
<dbReference type="FunFam" id="3.40.50.300:FF:000056">
    <property type="entry name" value="Cell division ATP-binding protein FtsE"/>
    <property type="match status" value="1"/>
</dbReference>
<dbReference type="PANTHER" id="PTHR43166">
    <property type="entry name" value="AMINO ACID IMPORT ATP-BINDING PROTEIN"/>
    <property type="match status" value="1"/>
</dbReference>
<keyword evidence="5" id="KW-0067">ATP-binding</keyword>
<dbReference type="SUPFAM" id="SSF52540">
    <property type="entry name" value="P-loop containing nucleoside triphosphate hydrolases"/>
    <property type="match status" value="1"/>
</dbReference>
<dbReference type="InterPro" id="IPR027417">
    <property type="entry name" value="P-loop_NTPase"/>
</dbReference>
<dbReference type="InterPro" id="IPR003593">
    <property type="entry name" value="AAA+_ATPase"/>
</dbReference>
<comment type="caution">
    <text evidence="12">The sequence shown here is derived from an EMBL/GenBank/DDBJ whole genome shotgun (WGS) entry which is preliminary data.</text>
</comment>